<dbReference type="EMBL" id="JAEPBG010000008">
    <property type="protein sequence ID" value="MBK4736577.1"/>
    <property type="molecule type" value="Genomic_DNA"/>
</dbReference>
<protein>
    <submittedName>
        <fullName evidence="2">DUF4426 domain-containing protein</fullName>
    </submittedName>
</protein>
<reference evidence="2" key="1">
    <citation type="submission" date="2021-01" db="EMBL/GenBank/DDBJ databases">
        <title>Genome sequence of strain Noviherbaspirillum sp. DKR-6.</title>
        <authorList>
            <person name="Chaudhary D.K."/>
        </authorList>
    </citation>
    <scope>NUCLEOTIDE SEQUENCE</scope>
    <source>
        <strain evidence="2">DKR-6</strain>
    </source>
</reference>
<proteinExistence type="predicted"/>
<evidence type="ECO:0000313" key="2">
    <source>
        <dbReference type="EMBL" id="MBK4736577.1"/>
    </source>
</evidence>
<accession>A0A934T0L2</accession>
<evidence type="ECO:0000313" key="3">
    <source>
        <dbReference type="Proteomes" id="UP000622890"/>
    </source>
</evidence>
<keyword evidence="3" id="KW-1185">Reference proteome</keyword>
<dbReference type="Gene3D" id="2.60.40.3340">
    <property type="entry name" value="Domain of unknown function DUF4426"/>
    <property type="match status" value="1"/>
</dbReference>
<comment type="caution">
    <text evidence="2">The sequence shown here is derived from an EMBL/GenBank/DDBJ whole genome shotgun (WGS) entry which is preliminary data.</text>
</comment>
<feature type="domain" description="DUF4426" evidence="1">
    <location>
        <begin position="60"/>
        <end position="177"/>
    </location>
</feature>
<gene>
    <name evidence="2" type="ORF">JJB74_18285</name>
</gene>
<dbReference type="Pfam" id="PF14467">
    <property type="entry name" value="DUF4426"/>
    <property type="match status" value="1"/>
</dbReference>
<dbReference type="InterPro" id="IPR025218">
    <property type="entry name" value="DUF4426"/>
</dbReference>
<organism evidence="2 3">
    <name type="scientific">Noviherbaspirillum pedocola</name>
    <dbReference type="NCBI Taxonomy" id="2801341"/>
    <lineage>
        <taxon>Bacteria</taxon>
        <taxon>Pseudomonadati</taxon>
        <taxon>Pseudomonadota</taxon>
        <taxon>Betaproteobacteria</taxon>
        <taxon>Burkholderiales</taxon>
        <taxon>Oxalobacteraceae</taxon>
        <taxon>Noviherbaspirillum</taxon>
    </lineage>
</organism>
<name>A0A934T0L2_9BURK</name>
<evidence type="ECO:0000259" key="1">
    <source>
        <dbReference type="Pfam" id="PF14467"/>
    </source>
</evidence>
<sequence>MVPNISWMRTAMNALYRQANTRHAWHPSFSPAFVISVMLLVGLVMAPGAVLAQSHSVSEGPYVLRASTVSSESLPEETARANGIHHDPRRGVLNVMVAEKKDRALLTTHARVHADARDLTGQRRRIPMREIDSNGSVTYLGTYDFVEGEVIDFLIEAEPMRGDRKLRLTFRDRLWTEK</sequence>
<dbReference type="Proteomes" id="UP000622890">
    <property type="component" value="Unassembled WGS sequence"/>
</dbReference>
<dbReference type="AlphaFoldDB" id="A0A934T0L2"/>